<dbReference type="InterPro" id="IPR045324">
    <property type="entry name" value="Small_multidrug_res"/>
</dbReference>
<sequence>MAWIYLLIAGCLEIGWAIGLKYTDGWSRFWPSVLTLVTMIASFYCLALAVKEIPIGTGYAIWTGIGAVGTATLGILLFAEPVSAMRIACIALIVAGIVGLKLA</sequence>
<dbReference type="KEGG" id="snep:Enr13x_13070"/>
<evidence type="ECO:0000256" key="4">
    <source>
        <dbReference type="ARBA" id="ARBA00022692"/>
    </source>
</evidence>
<dbReference type="EMBL" id="CP037423">
    <property type="protein sequence ID" value="QDV41468.1"/>
    <property type="molecule type" value="Genomic_DNA"/>
</dbReference>
<feature type="transmembrane region" description="Helical" evidence="10">
    <location>
        <begin position="59"/>
        <end position="78"/>
    </location>
</feature>
<dbReference type="RefSeq" id="WP_145385189.1">
    <property type="nucleotide sequence ID" value="NZ_CP037423.1"/>
</dbReference>
<comment type="subcellular location">
    <subcellularLocation>
        <location evidence="1 9">Cell membrane</location>
        <topology evidence="1 9">Multi-pass membrane protein</topology>
    </subcellularLocation>
</comment>
<dbReference type="AlphaFoldDB" id="A0A518HKV1"/>
<protein>
    <recommendedName>
        <fullName evidence="8">Guanidinium exporter</fullName>
    </recommendedName>
</protein>
<keyword evidence="12" id="KW-1185">Reference proteome</keyword>
<evidence type="ECO:0000256" key="5">
    <source>
        <dbReference type="ARBA" id="ARBA00022989"/>
    </source>
</evidence>
<feature type="transmembrane region" description="Helical" evidence="10">
    <location>
        <begin position="84"/>
        <end position="102"/>
    </location>
</feature>
<reference evidence="11 12" key="1">
    <citation type="submission" date="2019-03" db="EMBL/GenBank/DDBJ databases">
        <title>Deep-cultivation of Planctomycetes and their phenomic and genomic characterization uncovers novel biology.</title>
        <authorList>
            <person name="Wiegand S."/>
            <person name="Jogler M."/>
            <person name="Boedeker C."/>
            <person name="Pinto D."/>
            <person name="Vollmers J."/>
            <person name="Rivas-Marin E."/>
            <person name="Kohn T."/>
            <person name="Peeters S.H."/>
            <person name="Heuer A."/>
            <person name="Rast P."/>
            <person name="Oberbeckmann S."/>
            <person name="Bunk B."/>
            <person name="Jeske O."/>
            <person name="Meyerdierks A."/>
            <person name="Storesund J.E."/>
            <person name="Kallscheuer N."/>
            <person name="Luecker S."/>
            <person name="Lage O.M."/>
            <person name="Pohl T."/>
            <person name="Merkel B.J."/>
            <person name="Hornburger P."/>
            <person name="Mueller R.-W."/>
            <person name="Bruemmer F."/>
            <person name="Labrenz M."/>
            <person name="Spormann A.M."/>
            <person name="Op den Camp H."/>
            <person name="Overmann J."/>
            <person name="Amann R."/>
            <person name="Jetten M.S.M."/>
            <person name="Mascher T."/>
            <person name="Medema M.H."/>
            <person name="Devos D.P."/>
            <person name="Kaster A.-K."/>
            <person name="Ovreas L."/>
            <person name="Rohde M."/>
            <person name="Galperin M.Y."/>
            <person name="Jogler C."/>
        </authorList>
    </citation>
    <scope>NUCLEOTIDE SEQUENCE [LARGE SCALE GENOMIC DNA]</scope>
    <source>
        <strain evidence="11 12">Enr13</strain>
    </source>
</reference>
<evidence type="ECO:0000256" key="10">
    <source>
        <dbReference type="SAM" id="Phobius"/>
    </source>
</evidence>
<dbReference type="GO" id="GO:1990961">
    <property type="term" value="P:xenobiotic detoxification by transmembrane export across the plasma membrane"/>
    <property type="evidence" value="ECO:0007669"/>
    <property type="project" value="UniProtKB-ARBA"/>
</dbReference>
<keyword evidence="2" id="KW-0813">Transport</keyword>
<dbReference type="GO" id="GO:0005886">
    <property type="term" value="C:plasma membrane"/>
    <property type="evidence" value="ECO:0007669"/>
    <property type="project" value="UniProtKB-SubCell"/>
</dbReference>
<evidence type="ECO:0000313" key="11">
    <source>
        <dbReference type="EMBL" id="QDV41468.1"/>
    </source>
</evidence>
<keyword evidence="6 10" id="KW-0472">Membrane</keyword>
<gene>
    <name evidence="11" type="primary">sugE</name>
    <name evidence="11" type="ORF">Enr13x_13070</name>
</gene>
<dbReference type="GO" id="GO:0022857">
    <property type="term" value="F:transmembrane transporter activity"/>
    <property type="evidence" value="ECO:0007669"/>
    <property type="project" value="InterPro"/>
</dbReference>
<organism evidence="11 12">
    <name type="scientific">Stieleria neptunia</name>
    <dbReference type="NCBI Taxonomy" id="2527979"/>
    <lineage>
        <taxon>Bacteria</taxon>
        <taxon>Pseudomonadati</taxon>
        <taxon>Planctomycetota</taxon>
        <taxon>Planctomycetia</taxon>
        <taxon>Pirellulales</taxon>
        <taxon>Pirellulaceae</taxon>
        <taxon>Stieleria</taxon>
    </lineage>
</organism>
<feature type="transmembrane region" description="Helical" evidence="10">
    <location>
        <begin position="29"/>
        <end position="50"/>
    </location>
</feature>
<dbReference type="OrthoDB" id="21828at2"/>
<dbReference type="PANTHER" id="PTHR30561:SF0">
    <property type="entry name" value="GUANIDINIUM EXPORTER"/>
    <property type="match status" value="1"/>
</dbReference>
<dbReference type="InterPro" id="IPR000390">
    <property type="entry name" value="Small_drug/metabolite_transptr"/>
</dbReference>
<evidence type="ECO:0000256" key="3">
    <source>
        <dbReference type="ARBA" id="ARBA00022475"/>
    </source>
</evidence>
<evidence type="ECO:0000256" key="1">
    <source>
        <dbReference type="ARBA" id="ARBA00004651"/>
    </source>
</evidence>
<evidence type="ECO:0000256" key="8">
    <source>
        <dbReference type="ARBA" id="ARBA00039168"/>
    </source>
</evidence>
<accession>A0A518HKV1</accession>
<dbReference type="Gene3D" id="1.10.3730.20">
    <property type="match status" value="1"/>
</dbReference>
<keyword evidence="5 10" id="KW-1133">Transmembrane helix</keyword>
<evidence type="ECO:0000256" key="6">
    <source>
        <dbReference type="ARBA" id="ARBA00023136"/>
    </source>
</evidence>
<dbReference type="PANTHER" id="PTHR30561">
    <property type="entry name" value="SMR FAMILY PROTON-DEPENDENT DRUG EFFLUX TRANSPORTER SUGE"/>
    <property type="match status" value="1"/>
</dbReference>
<evidence type="ECO:0000256" key="9">
    <source>
        <dbReference type="RuleBase" id="RU003942"/>
    </source>
</evidence>
<name>A0A518HKV1_9BACT</name>
<evidence type="ECO:0000256" key="7">
    <source>
        <dbReference type="ARBA" id="ARBA00038151"/>
    </source>
</evidence>
<proteinExistence type="inferred from homology"/>
<evidence type="ECO:0000313" key="12">
    <source>
        <dbReference type="Proteomes" id="UP000319004"/>
    </source>
</evidence>
<keyword evidence="4 9" id="KW-0812">Transmembrane</keyword>
<dbReference type="NCBIfam" id="NF008512">
    <property type="entry name" value="PRK11431.1"/>
    <property type="match status" value="1"/>
</dbReference>
<evidence type="ECO:0000256" key="2">
    <source>
        <dbReference type="ARBA" id="ARBA00022448"/>
    </source>
</evidence>
<dbReference type="InterPro" id="IPR037185">
    <property type="entry name" value="EmrE-like"/>
</dbReference>
<comment type="similarity">
    <text evidence="7">Belongs to the drug/metabolite transporter (DMT) superfamily. Small multidrug resistance (SMR) (TC 2.A.7.1) family. Gdx/SugE subfamily.</text>
</comment>
<dbReference type="Pfam" id="PF00893">
    <property type="entry name" value="Multi_Drug_Res"/>
    <property type="match status" value="1"/>
</dbReference>
<keyword evidence="3" id="KW-1003">Cell membrane</keyword>
<dbReference type="SUPFAM" id="SSF103481">
    <property type="entry name" value="Multidrug resistance efflux transporter EmrE"/>
    <property type="match status" value="1"/>
</dbReference>
<dbReference type="FunFam" id="1.10.3730.20:FF:000001">
    <property type="entry name" value="Quaternary ammonium compound resistance transporter SugE"/>
    <property type="match status" value="1"/>
</dbReference>
<dbReference type="Proteomes" id="UP000319004">
    <property type="component" value="Chromosome"/>
</dbReference>